<dbReference type="AlphaFoldDB" id="A0A927H681"/>
<comment type="caution">
    <text evidence="2">The sequence shown here is derived from an EMBL/GenBank/DDBJ whole genome shotgun (WGS) entry which is preliminary data.</text>
</comment>
<evidence type="ECO:0000256" key="1">
    <source>
        <dbReference type="SAM" id="MobiDB-lite"/>
    </source>
</evidence>
<dbReference type="RefSeq" id="WP_190863065.1">
    <property type="nucleotide sequence ID" value="NZ_JACXIY010000019.1"/>
</dbReference>
<protein>
    <submittedName>
        <fullName evidence="2">Uncharacterized protein</fullName>
    </submittedName>
</protein>
<sequence>MKKTKLPGENISLKTKKSEDPLVMQWLNAQSNLMDSLRYLIEKEIYQNGVRNLQAYVPAERSVLHGGSAEAQEVAFVPVAAGKQETAAAAEAAQEAERLPDAPQAAPEEEIDEEDIEAWI</sequence>
<name>A0A927H681_9BACL</name>
<evidence type="ECO:0000313" key="2">
    <source>
        <dbReference type="EMBL" id="MBD2870271.1"/>
    </source>
</evidence>
<proteinExistence type="predicted"/>
<feature type="compositionally biased region" description="Acidic residues" evidence="1">
    <location>
        <begin position="107"/>
        <end position="120"/>
    </location>
</feature>
<accession>A0A927H681</accession>
<feature type="region of interest" description="Disordered" evidence="1">
    <location>
        <begin position="87"/>
        <end position="120"/>
    </location>
</feature>
<reference evidence="2" key="1">
    <citation type="submission" date="2020-09" db="EMBL/GenBank/DDBJ databases">
        <title>A novel bacterium of genus Paenibacillus, isolated from South China Sea.</title>
        <authorList>
            <person name="Huang H."/>
            <person name="Mo K."/>
            <person name="Hu Y."/>
        </authorList>
    </citation>
    <scope>NUCLEOTIDE SEQUENCE</scope>
    <source>
        <strain evidence="2">IB182493</strain>
    </source>
</reference>
<dbReference type="EMBL" id="JACXIY010000019">
    <property type="protein sequence ID" value="MBD2870271.1"/>
    <property type="molecule type" value="Genomic_DNA"/>
</dbReference>
<dbReference type="Proteomes" id="UP000632125">
    <property type="component" value="Unassembled WGS sequence"/>
</dbReference>
<organism evidence="2 3">
    <name type="scientific">Paenibacillus arenilitoris</name>
    <dbReference type="NCBI Taxonomy" id="2772299"/>
    <lineage>
        <taxon>Bacteria</taxon>
        <taxon>Bacillati</taxon>
        <taxon>Bacillota</taxon>
        <taxon>Bacilli</taxon>
        <taxon>Bacillales</taxon>
        <taxon>Paenibacillaceae</taxon>
        <taxon>Paenibacillus</taxon>
    </lineage>
</organism>
<keyword evidence="3" id="KW-1185">Reference proteome</keyword>
<evidence type="ECO:0000313" key="3">
    <source>
        <dbReference type="Proteomes" id="UP000632125"/>
    </source>
</evidence>
<gene>
    <name evidence="2" type="ORF">IDH41_16955</name>
</gene>